<reference evidence="1 2" key="1">
    <citation type="submission" date="2019-08" db="EMBL/GenBank/DDBJ databases">
        <title>The genome of the soybean aphid Biotype 1, its phylome, world population structure and adaptation to the North American continent.</title>
        <authorList>
            <person name="Giordano R."/>
            <person name="Donthu R.K."/>
            <person name="Hernandez A.G."/>
            <person name="Wright C.L."/>
            <person name="Zimin A.V."/>
        </authorList>
    </citation>
    <scope>NUCLEOTIDE SEQUENCE [LARGE SCALE GENOMIC DNA]</scope>
    <source>
        <tissue evidence="1">Whole aphids</tissue>
    </source>
</reference>
<comment type="caution">
    <text evidence="1">The sequence shown here is derived from an EMBL/GenBank/DDBJ whole genome shotgun (WGS) entry which is preliminary data.</text>
</comment>
<protein>
    <submittedName>
        <fullName evidence="1">Uncharacterized protein</fullName>
    </submittedName>
</protein>
<gene>
    <name evidence="1" type="ORF">AGLY_004854</name>
</gene>
<name>A0A6G0TV48_APHGL</name>
<feature type="non-terminal residue" evidence="1">
    <location>
        <position position="301"/>
    </location>
</feature>
<evidence type="ECO:0000313" key="1">
    <source>
        <dbReference type="EMBL" id="KAE9539602.1"/>
    </source>
</evidence>
<evidence type="ECO:0000313" key="2">
    <source>
        <dbReference type="Proteomes" id="UP000475862"/>
    </source>
</evidence>
<dbReference type="Proteomes" id="UP000475862">
    <property type="component" value="Unassembled WGS sequence"/>
</dbReference>
<keyword evidence="2" id="KW-1185">Reference proteome</keyword>
<dbReference type="AlphaFoldDB" id="A0A6G0TV48"/>
<dbReference type="OrthoDB" id="6625048at2759"/>
<proteinExistence type="predicted"/>
<accession>A0A6G0TV48</accession>
<dbReference type="EMBL" id="VYZN01000014">
    <property type="protein sequence ID" value="KAE9539602.1"/>
    <property type="molecule type" value="Genomic_DNA"/>
</dbReference>
<organism evidence="1 2">
    <name type="scientific">Aphis glycines</name>
    <name type="common">Soybean aphid</name>
    <dbReference type="NCBI Taxonomy" id="307491"/>
    <lineage>
        <taxon>Eukaryota</taxon>
        <taxon>Metazoa</taxon>
        <taxon>Ecdysozoa</taxon>
        <taxon>Arthropoda</taxon>
        <taxon>Hexapoda</taxon>
        <taxon>Insecta</taxon>
        <taxon>Pterygota</taxon>
        <taxon>Neoptera</taxon>
        <taxon>Paraneoptera</taxon>
        <taxon>Hemiptera</taxon>
        <taxon>Sternorrhyncha</taxon>
        <taxon>Aphidomorpha</taxon>
        <taxon>Aphidoidea</taxon>
        <taxon>Aphididae</taxon>
        <taxon>Aphidini</taxon>
        <taxon>Aphis</taxon>
        <taxon>Aphis</taxon>
    </lineage>
</organism>
<sequence>MTIDLPRKYFKLEINMICGTQEKLLSMFKKKWTPTKVCDRTTLLAIRRPTSVSKFRDSIPRPYYRPLKNYLPSWESRKLDEKIPMYHGYTPSGPIVFHRGLMGKNPFVSDRKLNFELNNSYGISLTYNPLHDPHLKNWVNSPINRAFFQRQGLITEDNDVICSLTEYNEYRRFLLRIYNDTITRTLEIENAENEDRKKIETANFNHKKELIRKLKLLNYDKSKPKSQNVRNKRNHAKPICRPSNKERKLPFKKKIETYTVFGSRLGGVIDTNKYKRTFIKGNPNDYLLLGLFDDFFDQRKD</sequence>